<protein>
    <submittedName>
        <fullName evidence="6">Pilus (MSHA type) biogenesis protein MshL</fullName>
    </submittedName>
</protein>
<evidence type="ECO:0000259" key="5">
    <source>
        <dbReference type="SMART" id="SM00965"/>
    </source>
</evidence>
<dbReference type="InterPro" id="IPR011514">
    <property type="entry name" value="Secretin_N_2"/>
</dbReference>
<organism evidence="6 7">
    <name type="scientific">Planctobacterium marinum</name>
    <dbReference type="NCBI Taxonomy" id="1631968"/>
    <lineage>
        <taxon>Bacteria</taxon>
        <taxon>Pseudomonadati</taxon>
        <taxon>Pseudomonadota</taxon>
        <taxon>Gammaproteobacteria</taxon>
        <taxon>Alteromonadales</taxon>
        <taxon>Alteromonadaceae</taxon>
        <taxon>Planctobacterium</taxon>
    </lineage>
</organism>
<dbReference type="PANTHER" id="PTHR30332">
    <property type="entry name" value="PROBABLE GENERAL SECRETION PATHWAY PROTEIN D"/>
    <property type="match status" value="1"/>
</dbReference>
<evidence type="ECO:0000256" key="1">
    <source>
        <dbReference type="ARBA" id="ARBA00022448"/>
    </source>
</evidence>
<dbReference type="PANTHER" id="PTHR30332:SF17">
    <property type="entry name" value="TYPE IV PILIATION SYSTEM PROTEIN DR_0774-RELATED"/>
    <property type="match status" value="1"/>
</dbReference>
<gene>
    <name evidence="6" type="ORF">MACH26_36530</name>
</gene>
<dbReference type="GO" id="GO:0009306">
    <property type="term" value="P:protein secretion"/>
    <property type="evidence" value="ECO:0007669"/>
    <property type="project" value="InterPro"/>
</dbReference>
<dbReference type="AlphaFoldDB" id="A0AA48KTF3"/>
<keyword evidence="7" id="KW-1185">Reference proteome</keyword>
<dbReference type="GO" id="GO:0015627">
    <property type="term" value="C:type II protein secretion system complex"/>
    <property type="evidence" value="ECO:0007669"/>
    <property type="project" value="TreeGrafter"/>
</dbReference>
<dbReference type="EMBL" id="AP027272">
    <property type="protein sequence ID" value="BDX08132.1"/>
    <property type="molecule type" value="Genomic_DNA"/>
</dbReference>
<keyword evidence="3" id="KW-0998">Cell outer membrane</keyword>
<dbReference type="InterPro" id="IPR050810">
    <property type="entry name" value="Bact_Secretion_Sys_Channel"/>
</dbReference>
<accession>A0AA48KTF3</accession>
<keyword evidence="1" id="KW-0813">Transport</keyword>
<dbReference type="Pfam" id="PF00263">
    <property type="entry name" value="Secretin"/>
    <property type="match status" value="1"/>
</dbReference>
<name>A0AA48KTF3_9ALTE</name>
<keyword evidence="2" id="KW-0472">Membrane</keyword>
<feature type="region of interest" description="Disordered" evidence="4">
    <location>
        <begin position="1"/>
        <end position="24"/>
    </location>
</feature>
<dbReference type="NCBIfam" id="TIGR02519">
    <property type="entry name" value="pilus_MshL"/>
    <property type="match status" value="1"/>
</dbReference>
<dbReference type="InterPro" id="IPR013358">
    <property type="entry name" value="Pilus_biogenesis_MshL"/>
</dbReference>
<dbReference type="GO" id="GO:0019867">
    <property type="term" value="C:outer membrane"/>
    <property type="evidence" value="ECO:0007669"/>
    <property type="project" value="InterPro"/>
</dbReference>
<dbReference type="Pfam" id="PF07655">
    <property type="entry name" value="Secretin_N_2"/>
    <property type="match status" value="1"/>
</dbReference>
<feature type="domain" description="Secretin/TonB short N-terminal" evidence="5">
    <location>
        <begin position="77"/>
        <end position="125"/>
    </location>
</feature>
<evidence type="ECO:0000313" key="7">
    <source>
        <dbReference type="Proteomes" id="UP001333710"/>
    </source>
</evidence>
<evidence type="ECO:0000256" key="4">
    <source>
        <dbReference type="SAM" id="MobiDB-lite"/>
    </source>
</evidence>
<proteinExistence type="predicted"/>
<dbReference type="Gene3D" id="3.30.1370.130">
    <property type="match status" value="1"/>
</dbReference>
<dbReference type="SMART" id="SM00965">
    <property type="entry name" value="STN"/>
    <property type="match status" value="1"/>
</dbReference>
<dbReference type="InterPro" id="IPR001775">
    <property type="entry name" value="GspD/PilQ"/>
</dbReference>
<dbReference type="InterPro" id="IPR004846">
    <property type="entry name" value="T2SS/T3SS_dom"/>
</dbReference>
<feature type="region of interest" description="Disordered" evidence="4">
    <location>
        <begin position="147"/>
        <end position="190"/>
    </location>
</feature>
<feature type="compositionally biased region" description="Gly residues" evidence="4">
    <location>
        <begin position="155"/>
        <end position="171"/>
    </location>
</feature>
<evidence type="ECO:0000256" key="2">
    <source>
        <dbReference type="ARBA" id="ARBA00023136"/>
    </source>
</evidence>
<dbReference type="InterPro" id="IPR011662">
    <property type="entry name" value="Secretin/TonB_short_N"/>
</dbReference>
<sequence length="524" mass="56594">MTQPAKSALGKAIAEDAGDKSSAAPLQTVPQAVAEALRPELPVQKERELFGEPRLDIQANQVDARTFFSGLVKNSHYSIAIHPDVQGNITLDLKQVRLQDVFEIVKEIYGYDVQQNGNIYRVFPSGMRTETFAVNYLLMQRDGTSSSSVSTGGVSQFGGGSGNNNNLGGGNRNNNNNNVTGGAGGSNGTSISTTTQTNFWAQLQTALVSMIGAEQGRSVVVSPQAGLVSIRAMPDELRQVRKFLQASQESVQRQVILEARVIELTLSDEYQQGINWTQILSHSGSTDFRFSAGASTSGNEITGALGGISSLSFINQDFSGVLSLLSTQGNVQVLSSPRVTALNNQKAVIKVGSDEYFVTDVSNQSTTNASTTSTTPDVELTPFFSGIALDVTPQIDERGSVLLHVHPSVIETEEQQKVVTINQEELVLPLAQSNIRESDTVIQARSGEIVVIGGLMSTSTTDNVSKTPFVGDIPLVGNLFRNKREAVIKRELVILIKPTVVRQGTWQQQLKQSQDYIADWLYVD</sequence>
<dbReference type="GO" id="GO:0009297">
    <property type="term" value="P:pilus assembly"/>
    <property type="evidence" value="ECO:0007669"/>
    <property type="project" value="InterPro"/>
</dbReference>
<evidence type="ECO:0000256" key="3">
    <source>
        <dbReference type="ARBA" id="ARBA00023237"/>
    </source>
</evidence>
<dbReference type="PRINTS" id="PR00811">
    <property type="entry name" value="BCTERIALGSPD"/>
</dbReference>
<dbReference type="Proteomes" id="UP001333710">
    <property type="component" value="Chromosome"/>
</dbReference>
<dbReference type="KEGG" id="pmaw:MACH26_36530"/>
<evidence type="ECO:0000313" key="6">
    <source>
        <dbReference type="EMBL" id="BDX08132.1"/>
    </source>
</evidence>
<reference evidence="6" key="1">
    <citation type="submission" date="2023-01" db="EMBL/GenBank/DDBJ databases">
        <title>Complete genome sequence of Planctobacterium marinum strain Dej080120_11.</title>
        <authorList>
            <person name="Ueki S."/>
            <person name="Maruyama F."/>
        </authorList>
    </citation>
    <scope>NUCLEOTIDE SEQUENCE</scope>
    <source>
        <strain evidence="6">Dej080120_11</strain>
    </source>
</reference>